<proteinExistence type="inferred from homology"/>
<evidence type="ECO:0000313" key="8">
    <source>
        <dbReference type="Proteomes" id="UP000033924"/>
    </source>
</evidence>
<evidence type="ECO:0000259" key="4">
    <source>
        <dbReference type="Pfam" id="PF26079"/>
    </source>
</evidence>
<evidence type="ECO:0000256" key="1">
    <source>
        <dbReference type="ARBA" id="ARBA00038087"/>
    </source>
</evidence>
<comment type="caution">
    <text evidence="6">The sequence shown here is derived from an EMBL/GenBank/DDBJ whole genome shotgun (WGS) entry which is preliminary data.</text>
</comment>
<dbReference type="Pfam" id="PF26078">
    <property type="entry name" value="Baseplate_J_M"/>
    <property type="match status" value="1"/>
</dbReference>
<feature type="domain" description="Baseplate protein J-like barrel" evidence="2">
    <location>
        <begin position="93"/>
        <end position="172"/>
    </location>
</feature>
<dbReference type="AlphaFoldDB" id="A0A0M2KI06"/>
<keyword evidence="8" id="KW-1185">Reference proteome</keyword>
<name>A0A0M2KI06_9GAMM</name>
<dbReference type="PANTHER" id="PTHR37829">
    <property type="entry name" value="PHAGE-LIKE ELEMENT PBSX PROTEIN XKDT"/>
    <property type="match status" value="1"/>
</dbReference>
<dbReference type="EMBL" id="JXNU01000003">
    <property type="protein sequence ID" value="KKF36646.1"/>
    <property type="molecule type" value="Genomic_DNA"/>
</dbReference>
<dbReference type="EMBL" id="JXNU01000003">
    <property type="protein sequence ID" value="KKF35706.1"/>
    <property type="molecule type" value="Genomic_DNA"/>
</dbReference>
<dbReference type="InterPro" id="IPR006949">
    <property type="entry name" value="Barrel_Baseplate_J-like"/>
</dbReference>
<protein>
    <submittedName>
        <fullName evidence="6">Uncharacterized protein</fullName>
    </submittedName>
</protein>
<evidence type="ECO:0000259" key="3">
    <source>
        <dbReference type="Pfam" id="PF26078"/>
    </source>
</evidence>
<dbReference type="InterPro" id="IPR052399">
    <property type="entry name" value="Phage_Baseplate_Assmbl_Protein"/>
</dbReference>
<dbReference type="Pfam" id="PF26079">
    <property type="entry name" value="Baseplate_J_C"/>
    <property type="match status" value="1"/>
</dbReference>
<evidence type="ECO:0000313" key="5">
    <source>
        <dbReference type="EMBL" id="KKF35706.1"/>
    </source>
</evidence>
<feature type="domain" description="Baseplate J-like C-terminal" evidence="4">
    <location>
        <begin position="285"/>
        <end position="358"/>
    </location>
</feature>
<dbReference type="Proteomes" id="UP000033924">
    <property type="component" value="Unassembled WGS sequence"/>
</dbReference>
<comment type="similarity">
    <text evidence="1">Belongs to the Mu gp47/PBSX XkdT family.</text>
</comment>
<evidence type="ECO:0000313" key="6">
    <source>
        <dbReference type="EMBL" id="KKF36646.1"/>
    </source>
</evidence>
<dbReference type="InterPro" id="IPR058530">
    <property type="entry name" value="Baseplate_J-like_C"/>
</dbReference>
<dbReference type="STRING" id="65700.SY86_10175"/>
<organism evidence="6 8">
    <name type="scientific">Erwinia tracheiphila</name>
    <dbReference type="NCBI Taxonomy" id="65700"/>
    <lineage>
        <taxon>Bacteria</taxon>
        <taxon>Pseudomonadati</taxon>
        <taxon>Pseudomonadota</taxon>
        <taxon>Gammaproteobacteria</taxon>
        <taxon>Enterobacterales</taxon>
        <taxon>Erwiniaceae</taxon>
        <taxon>Erwinia</taxon>
    </lineage>
</organism>
<accession>A0A0M2KI06</accession>
<evidence type="ECO:0000259" key="2">
    <source>
        <dbReference type="Pfam" id="PF04865"/>
    </source>
</evidence>
<dbReference type="PANTHER" id="PTHR37829:SF3">
    <property type="entry name" value="PROTEIN JAYE-RELATED"/>
    <property type="match status" value="1"/>
</dbReference>
<dbReference type="Pfam" id="PF04865">
    <property type="entry name" value="Baseplate_J"/>
    <property type="match status" value="1"/>
</dbReference>
<dbReference type="PATRIC" id="fig|65700.7.peg.2573"/>
<dbReference type="EMBL" id="JXNU01000003">
    <property type="protein sequence ID" value="KKF37701.1"/>
    <property type="molecule type" value="Genomic_DNA"/>
</dbReference>
<reference evidence="6 8" key="1">
    <citation type="submission" date="2015-01" db="EMBL/GenBank/DDBJ databases">
        <title>Erwinia tracheiphila.</title>
        <authorList>
            <person name="Shapiro L.R."/>
        </authorList>
    </citation>
    <scope>NUCLEOTIDE SEQUENCE [LARGE SCALE GENOMIC DNA]</scope>
    <source>
        <strain evidence="6 8">BuffGH</strain>
    </source>
</reference>
<dbReference type="RefSeq" id="WP_016191783.1">
    <property type="nucleotide sequence ID" value="NZ_CP089932.1"/>
</dbReference>
<evidence type="ECO:0000313" key="7">
    <source>
        <dbReference type="EMBL" id="KKF37701.1"/>
    </source>
</evidence>
<feature type="domain" description="Baseplate J-like central" evidence="3">
    <location>
        <begin position="193"/>
        <end position="263"/>
    </location>
</feature>
<sequence length="359" mass="38968">MAYTPPALSLLLARGQADIESRLPGTYARPRFSVAGAVAFANAGNAAALHDHLAWTSRQIVPHLADEDKLLEHCEFWGVWRKPAASASGELLVTVNGDTVIPEGTRWQRPDGTMFESVAEIRARAGRVAVYVVAIETGKNSNTAENVTVELISPVDFVQSSAVVSQTTISGGAELESIDSLCVRLLFRVQYPPSGGNQFDYVRWALECAGVTRAWCIPRYRGYGTVGVMFVLDEEVDIFPTPNDLARVKEYLTAHINPVTNQVEGKTVGAELIVESPNPLPLNPVIRLVPDTQDVRTAVSDNLKAWLATLPRGGTMLLSQLRATISSAPGETDNTVISPVSDQYAAENELFVLGDIVWR</sequence>
<dbReference type="InterPro" id="IPR058531">
    <property type="entry name" value="Baseplate_J_M"/>
</dbReference>
<gene>
    <name evidence="5" type="ORF">SY86_10175</name>
    <name evidence="6" type="ORF">SY86_16285</name>
    <name evidence="7" type="ORF">SY86_23525</name>
</gene>